<organism evidence="1 2">
    <name type="scientific">Nephila pilipes</name>
    <name type="common">Giant wood spider</name>
    <name type="synonym">Nephila maculata</name>
    <dbReference type="NCBI Taxonomy" id="299642"/>
    <lineage>
        <taxon>Eukaryota</taxon>
        <taxon>Metazoa</taxon>
        <taxon>Ecdysozoa</taxon>
        <taxon>Arthropoda</taxon>
        <taxon>Chelicerata</taxon>
        <taxon>Arachnida</taxon>
        <taxon>Araneae</taxon>
        <taxon>Araneomorphae</taxon>
        <taxon>Entelegynae</taxon>
        <taxon>Araneoidea</taxon>
        <taxon>Nephilidae</taxon>
        <taxon>Nephila</taxon>
    </lineage>
</organism>
<proteinExistence type="predicted"/>
<name>A0A8X6N752_NEPPI</name>
<gene>
    <name evidence="1" type="ORF">NPIL_65841</name>
</gene>
<keyword evidence="2" id="KW-1185">Reference proteome</keyword>
<reference evidence="1" key="1">
    <citation type="submission" date="2020-08" db="EMBL/GenBank/DDBJ databases">
        <title>Multicomponent nature underlies the extraordinary mechanical properties of spider dragline silk.</title>
        <authorList>
            <person name="Kono N."/>
            <person name="Nakamura H."/>
            <person name="Mori M."/>
            <person name="Yoshida Y."/>
            <person name="Ohtoshi R."/>
            <person name="Malay A.D."/>
            <person name="Moran D.A.P."/>
            <person name="Tomita M."/>
            <person name="Numata K."/>
            <person name="Arakawa K."/>
        </authorList>
    </citation>
    <scope>NUCLEOTIDE SEQUENCE</scope>
</reference>
<comment type="caution">
    <text evidence="1">The sequence shown here is derived from an EMBL/GenBank/DDBJ whole genome shotgun (WGS) entry which is preliminary data.</text>
</comment>
<evidence type="ECO:0000313" key="1">
    <source>
        <dbReference type="EMBL" id="GFS97551.1"/>
    </source>
</evidence>
<protein>
    <submittedName>
        <fullName evidence="1">Uncharacterized protein</fullName>
    </submittedName>
</protein>
<evidence type="ECO:0000313" key="2">
    <source>
        <dbReference type="Proteomes" id="UP000887013"/>
    </source>
</evidence>
<dbReference type="EMBL" id="BMAW01100984">
    <property type="protein sequence ID" value="GFS97551.1"/>
    <property type="molecule type" value="Genomic_DNA"/>
</dbReference>
<dbReference type="AlphaFoldDB" id="A0A8X6N752"/>
<dbReference type="Proteomes" id="UP000887013">
    <property type="component" value="Unassembled WGS sequence"/>
</dbReference>
<sequence length="99" mass="11353">MPLPSRTPGLHFNRTVPICPCATYVFLRVPRTHHLLTRSSDFSLVNKVLVLMSKCLRPSLNRSDLVHHLKRIWIAVPQRTSAKCTCQSSADNSLHHQQW</sequence>
<accession>A0A8X6N752</accession>